<organism evidence="9 10">
    <name type="scientific">Platanthera guangdongensis</name>
    <dbReference type="NCBI Taxonomy" id="2320717"/>
    <lineage>
        <taxon>Eukaryota</taxon>
        <taxon>Viridiplantae</taxon>
        <taxon>Streptophyta</taxon>
        <taxon>Embryophyta</taxon>
        <taxon>Tracheophyta</taxon>
        <taxon>Spermatophyta</taxon>
        <taxon>Magnoliopsida</taxon>
        <taxon>Liliopsida</taxon>
        <taxon>Asparagales</taxon>
        <taxon>Orchidaceae</taxon>
        <taxon>Orchidoideae</taxon>
        <taxon>Orchideae</taxon>
        <taxon>Orchidinae</taxon>
        <taxon>Platanthera</taxon>
    </lineage>
</organism>
<dbReference type="EMBL" id="JBBWWR010000004">
    <property type="protein sequence ID" value="KAK8967956.1"/>
    <property type="molecule type" value="Genomic_DNA"/>
</dbReference>
<comment type="caution">
    <text evidence="9">The sequence shown here is derived from an EMBL/GenBank/DDBJ whole genome shotgun (WGS) entry which is preliminary data.</text>
</comment>
<dbReference type="PROSITE" id="PS50103">
    <property type="entry name" value="ZF_C3H1"/>
    <property type="match status" value="1"/>
</dbReference>
<keyword evidence="2 6" id="KW-0479">Metal-binding</keyword>
<comment type="subcellular location">
    <subcellularLocation>
        <location evidence="1">Nucleus</location>
    </subcellularLocation>
</comment>
<dbReference type="PANTHER" id="PTHR46527">
    <property type="entry name" value="NUCLEOPORIN-LIKE PROTEIN 2"/>
    <property type="match status" value="1"/>
</dbReference>
<dbReference type="InterPro" id="IPR036855">
    <property type="entry name" value="Znf_CCCH_sf"/>
</dbReference>
<keyword evidence="5" id="KW-0539">Nucleus</keyword>
<dbReference type="SMART" id="SM00356">
    <property type="entry name" value="ZnF_C3H1"/>
    <property type="match status" value="1"/>
</dbReference>
<evidence type="ECO:0000256" key="1">
    <source>
        <dbReference type="ARBA" id="ARBA00004123"/>
    </source>
</evidence>
<dbReference type="PANTHER" id="PTHR46527:SF1">
    <property type="entry name" value="NUCLEOPORIN NUP42"/>
    <property type="match status" value="1"/>
</dbReference>
<dbReference type="Pfam" id="PF00642">
    <property type="entry name" value="zf-CCCH"/>
    <property type="match status" value="1"/>
</dbReference>
<evidence type="ECO:0000313" key="9">
    <source>
        <dbReference type="EMBL" id="KAK8967956.1"/>
    </source>
</evidence>
<evidence type="ECO:0000256" key="3">
    <source>
        <dbReference type="ARBA" id="ARBA00022771"/>
    </source>
</evidence>
<feature type="domain" description="C3H1-type" evidence="8">
    <location>
        <begin position="2"/>
        <end position="29"/>
    </location>
</feature>
<evidence type="ECO:0000256" key="6">
    <source>
        <dbReference type="PROSITE-ProRule" id="PRU00723"/>
    </source>
</evidence>
<keyword evidence="10" id="KW-1185">Reference proteome</keyword>
<keyword evidence="3 6" id="KW-0863">Zinc-finger</keyword>
<protein>
    <submittedName>
        <fullName evidence="9">Zinc finger CCCH domain-containing protein 16</fullName>
    </submittedName>
</protein>
<proteinExistence type="predicted"/>
<dbReference type="SUPFAM" id="SSF90229">
    <property type="entry name" value="CCCH zinc finger"/>
    <property type="match status" value="1"/>
</dbReference>
<dbReference type="InterPro" id="IPR000571">
    <property type="entry name" value="Znf_CCCH"/>
</dbReference>
<evidence type="ECO:0000259" key="8">
    <source>
        <dbReference type="PROSITE" id="PS50103"/>
    </source>
</evidence>
<name>A0ABR2MWZ7_9ASPA</name>
<feature type="compositionally biased region" description="Polar residues" evidence="7">
    <location>
        <begin position="111"/>
        <end position="121"/>
    </location>
</feature>
<sequence length="422" mass="47233">MNRRREPCRNFQRGSCQYGDRCKFLHVTQQQSTSNPIRFGSQNPSQFSQTSQQPKKNPFGFGVEQTSQQTKPNPFGLGVQDASQFRGAANFSSRNQNPSKPFQNKWVRPTDATNSTSFQQTDNKKQAAEHYCTDPESCKRAMAEDFKNEAPLWKLTCYGHGKQLPCDIVGDFSCEELRAAAYEDAKRGLPLQSSVSWLIAVLFSQTLSFVNELIHLARAGLWRAWEPVRRALEARLGHIARLSRAEARRAAPVVSQWSQIAISINASYASTQMRPRRVVAQSLMLMLWLIQVHRVITRWVVWGGGALVRHNVSNALTSHAGGSIGTRGIIGEIDLVDTSIPLQKWNHGSSKFEDAPIRNLCKKLGDPPSSVSANANARCVVSYLKYLREIKQSQNGAIVNLSLISSKARIAAVVHWKSPFRR</sequence>
<keyword evidence="4 6" id="KW-0862">Zinc</keyword>
<evidence type="ECO:0000256" key="4">
    <source>
        <dbReference type="ARBA" id="ARBA00022833"/>
    </source>
</evidence>
<reference evidence="9 10" key="1">
    <citation type="journal article" date="2022" name="Nat. Plants">
        <title>Genomes of leafy and leafless Platanthera orchids illuminate the evolution of mycoheterotrophy.</title>
        <authorList>
            <person name="Li M.H."/>
            <person name="Liu K.W."/>
            <person name="Li Z."/>
            <person name="Lu H.C."/>
            <person name="Ye Q.L."/>
            <person name="Zhang D."/>
            <person name="Wang J.Y."/>
            <person name="Li Y.F."/>
            <person name="Zhong Z.M."/>
            <person name="Liu X."/>
            <person name="Yu X."/>
            <person name="Liu D.K."/>
            <person name="Tu X.D."/>
            <person name="Liu B."/>
            <person name="Hao Y."/>
            <person name="Liao X.Y."/>
            <person name="Jiang Y.T."/>
            <person name="Sun W.H."/>
            <person name="Chen J."/>
            <person name="Chen Y.Q."/>
            <person name="Ai Y."/>
            <person name="Zhai J.W."/>
            <person name="Wu S.S."/>
            <person name="Zhou Z."/>
            <person name="Hsiao Y.Y."/>
            <person name="Wu W.L."/>
            <person name="Chen Y.Y."/>
            <person name="Lin Y.F."/>
            <person name="Hsu J.L."/>
            <person name="Li C.Y."/>
            <person name="Wang Z.W."/>
            <person name="Zhao X."/>
            <person name="Zhong W.Y."/>
            <person name="Ma X.K."/>
            <person name="Ma L."/>
            <person name="Huang J."/>
            <person name="Chen G.Z."/>
            <person name="Huang M.Z."/>
            <person name="Huang L."/>
            <person name="Peng D.H."/>
            <person name="Luo Y.B."/>
            <person name="Zou S.Q."/>
            <person name="Chen S.P."/>
            <person name="Lan S."/>
            <person name="Tsai W.C."/>
            <person name="Van de Peer Y."/>
            <person name="Liu Z.J."/>
        </authorList>
    </citation>
    <scope>NUCLEOTIDE SEQUENCE [LARGE SCALE GENOMIC DNA]</scope>
    <source>
        <strain evidence="9">Lor288</strain>
    </source>
</reference>
<gene>
    <name evidence="9" type="ORF">KSP40_PGU015173</name>
</gene>
<feature type="region of interest" description="Disordered" evidence="7">
    <location>
        <begin position="34"/>
        <end position="122"/>
    </location>
</feature>
<dbReference type="InterPro" id="IPR051767">
    <property type="entry name" value="Nucleoporin_NUP42"/>
</dbReference>
<evidence type="ECO:0000256" key="5">
    <source>
        <dbReference type="ARBA" id="ARBA00023242"/>
    </source>
</evidence>
<evidence type="ECO:0000256" key="2">
    <source>
        <dbReference type="ARBA" id="ARBA00022723"/>
    </source>
</evidence>
<accession>A0ABR2MWZ7</accession>
<dbReference type="Proteomes" id="UP001412067">
    <property type="component" value="Unassembled WGS sequence"/>
</dbReference>
<evidence type="ECO:0000256" key="7">
    <source>
        <dbReference type="SAM" id="MobiDB-lite"/>
    </source>
</evidence>
<feature type="compositionally biased region" description="Polar residues" evidence="7">
    <location>
        <begin position="90"/>
        <end position="102"/>
    </location>
</feature>
<evidence type="ECO:0000313" key="10">
    <source>
        <dbReference type="Proteomes" id="UP001412067"/>
    </source>
</evidence>
<feature type="zinc finger region" description="C3H1-type" evidence="6">
    <location>
        <begin position="2"/>
        <end position="29"/>
    </location>
</feature>
<dbReference type="Gene3D" id="4.10.1000.10">
    <property type="entry name" value="Zinc finger, CCCH-type"/>
    <property type="match status" value="1"/>
</dbReference>
<feature type="compositionally biased region" description="Polar residues" evidence="7">
    <location>
        <begin position="34"/>
        <end position="55"/>
    </location>
</feature>